<feature type="domain" description="Major facilitator superfamily (MFS) profile" evidence="7">
    <location>
        <begin position="88"/>
        <end position="521"/>
    </location>
</feature>
<feature type="transmembrane region" description="Helical" evidence="6">
    <location>
        <begin position="154"/>
        <end position="173"/>
    </location>
</feature>
<dbReference type="Gene3D" id="1.20.1250.20">
    <property type="entry name" value="MFS general substrate transporter like domains"/>
    <property type="match status" value="1"/>
</dbReference>
<evidence type="ECO:0000256" key="6">
    <source>
        <dbReference type="SAM" id="Phobius"/>
    </source>
</evidence>
<dbReference type="InterPro" id="IPR036259">
    <property type="entry name" value="MFS_trans_sf"/>
</dbReference>
<name>A0A8H6EGH8_9HELO</name>
<dbReference type="AlphaFoldDB" id="A0A8H6EGH8"/>
<evidence type="ECO:0000313" key="8">
    <source>
        <dbReference type="EMBL" id="KAF5871412.1"/>
    </source>
</evidence>
<dbReference type="InterPro" id="IPR020846">
    <property type="entry name" value="MFS_dom"/>
</dbReference>
<feature type="transmembrane region" description="Helical" evidence="6">
    <location>
        <begin position="493"/>
        <end position="516"/>
    </location>
</feature>
<keyword evidence="9" id="KW-1185">Reference proteome</keyword>
<dbReference type="GeneID" id="59261988"/>
<feature type="transmembrane region" description="Helical" evidence="6">
    <location>
        <begin position="179"/>
        <end position="201"/>
    </location>
</feature>
<feature type="transmembrane region" description="Helical" evidence="6">
    <location>
        <begin position="402"/>
        <end position="420"/>
    </location>
</feature>
<evidence type="ECO:0000256" key="1">
    <source>
        <dbReference type="ARBA" id="ARBA00004141"/>
    </source>
</evidence>
<proteinExistence type="predicted"/>
<dbReference type="PANTHER" id="PTHR23502:SF60">
    <property type="entry name" value="MAJOR FACILITATOR SUPERFAMILY (MFS) PROFILE DOMAIN-CONTAINING PROTEIN-RELATED"/>
    <property type="match status" value="1"/>
</dbReference>
<dbReference type="GO" id="GO:0022857">
    <property type="term" value="F:transmembrane transporter activity"/>
    <property type="evidence" value="ECO:0007669"/>
    <property type="project" value="InterPro"/>
</dbReference>
<feature type="transmembrane region" description="Helical" evidence="6">
    <location>
        <begin position="86"/>
        <end position="107"/>
    </location>
</feature>
<feature type="compositionally biased region" description="Low complexity" evidence="5">
    <location>
        <begin position="20"/>
        <end position="33"/>
    </location>
</feature>
<dbReference type="Proteomes" id="UP000531561">
    <property type="component" value="Unassembled WGS sequence"/>
</dbReference>
<evidence type="ECO:0000259" key="7">
    <source>
        <dbReference type="PROSITE" id="PS50850"/>
    </source>
</evidence>
<dbReference type="PANTHER" id="PTHR23502">
    <property type="entry name" value="MAJOR FACILITATOR SUPERFAMILY"/>
    <property type="match status" value="1"/>
</dbReference>
<evidence type="ECO:0000256" key="4">
    <source>
        <dbReference type="ARBA" id="ARBA00023136"/>
    </source>
</evidence>
<dbReference type="OrthoDB" id="6770063at2759"/>
<dbReference type="RefSeq" id="XP_037190359.1">
    <property type="nucleotide sequence ID" value="XM_037338296.1"/>
</dbReference>
<evidence type="ECO:0000256" key="5">
    <source>
        <dbReference type="SAM" id="MobiDB-lite"/>
    </source>
</evidence>
<dbReference type="SUPFAM" id="SSF103473">
    <property type="entry name" value="MFS general substrate transporter"/>
    <property type="match status" value="1"/>
</dbReference>
<dbReference type="InterPro" id="IPR011701">
    <property type="entry name" value="MFS"/>
</dbReference>
<dbReference type="EMBL" id="JABFCT010000012">
    <property type="protein sequence ID" value="KAF5871412.1"/>
    <property type="molecule type" value="Genomic_DNA"/>
</dbReference>
<sequence>MATVNDETSTKHDGLSNREPSGTLTPSTGTSHSQKLAEADSEKALVENENEQMIQAADLYIIIKIVTWDGVDDPKNPKNWSFKRKWGITVVVSLIAFMTGISSAIIAPASNVIAEKFDIHTSFRKQLNFSIIQLAYVIGPLVLAPLSEVYGRSFILQASNVFFLIFNFANGFADTEGQFLAFRFLSGLGACAPLTIGGGVLSDLWRPEEIGMAIGLYTLAPLLAPALGPLLGAWIVERSTWKWCFFSITIFGVIVQTLVFFTLKETYGPRILQRKAEKLRKETGNDQLRTAFELKDLRLISIMRTSLVRVVILLTTQPVVIFLSVYFAMVYGIIYLMLSSFPSLWTTYYHESVGIGGLNYIAIMIGLTIGAQGGGRIVDYVYKTLKARSPDNTGRPEFRVPLLFFSTFLVAAGLFMYGWSAETRTFWLSADIGAAIFSVGAAMTFASIQTYIIDSYPLFAASAIGATAVLRSLTGFGFPLFAPAMYNKLGYGWGNSVLGFAVLAVGYAGALILWFFGHKLREASPYARGGG</sequence>
<feature type="transmembrane region" description="Helical" evidence="6">
    <location>
        <begin position="127"/>
        <end position="147"/>
    </location>
</feature>
<gene>
    <name evidence="8" type="ORF">Bfra_007928</name>
</gene>
<keyword evidence="4 6" id="KW-0472">Membrane</keyword>
<comment type="caution">
    <text evidence="8">The sequence shown here is derived from an EMBL/GenBank/DDBJ whole genome shotgun (WGS) entry which is preliminary data.</text>
</comment>
<dbReference type="CDD" id="cd17323">
    <property type="entry name" value="MFS_Tpo1_MDR_like"/>
    <property type="match status" value="1"/>
</dbReference>
<accession>A0A8H6EGH8</accession>
<dbReference type="GO" id="GO:0016020">
    <property type="term" value="C:membrane"/>
    <property type="evidence" value="ECO:0007669"/>
    <property type="project" value="UniProtKB-SubCell"/>
</dbReference>
<evidence type="ECO:0000313" key="9">
    <source>
        <dbReference type="Proteomes" id="UP000531561"/>
    </source>
</evidence>
<dbReference type="Pfam" id="PF07690">
    <property type="entry name" value="MFS_1"/>
    <property type="match status" value="1"/>
</dbReference>
<feature type="region of interest" description="Disordered" evidence="5">
    <location>
        <begin position="1"/>
        <end position="40"/>
    </location>
</feature>
<evidence type="ECO:0000256" key="3">
    <source>
        <dbReference type="ARBA" id="ARBA00022989"/>
    </source>
</evidence>
<feature type="transmembrane region" description="Helical" evidence="6">
    <location>
        <begin position="307"/>
        <end position="338"/>
    </location>
</feature>
<keyword evidence="3 6" id="KW-1133">Transmembrane helix</keyword>
<feature type="transmembrane region" description="Helical" evidence="6">
    <location>
        <begin position="213"/>
        <end position="234"/>
    </location>
</feature>
<feature type="transmembrane region" description="Helical" evidence="6">
    <location>
        <begin position="426"/>
        <end position="446"/>
    </location>
</feature>
<dbReference type="PROSITE" id="PS50850">
    <property type="entry name" value="MFS"/>
    <property type="match status" value="1"/>
</dbReference>
<protein>
    <submittedName>
        <fullName evidence="8">Putative mfs multidrug protein</fullName>
    </submittedName>
</protein>
<evidence type="ECO:0000256" key="2">
    <source>
        <dbReference type="ARBA" id="ARBA00022692"/>
    </source>
</evidence>
<feature type="transmembrane region" description="Helical" evidence="6">
    <location>
        <begin position="240"/>
        <end position="263"/>
    </location>
</feature>
<reference evidence="8 9" key="1">
    <citation type="journal article" date="2020" name="Phytopathology">
        <title>A high-quality genome resource of Botrytis fragariae, a new and rapidly spreading fungal pathogen causing strawberry gray mold in the U.S.A.</title>
        <authorList>
            <person name="Wu Y."/>
            <person name="Saski C.A."/>
            <person name="Schnabel G."/>
            <person name="Xiao S."/>
            <person name="Hu M."/>
        </authorList>
    </citation>
    <scope>NUCLEOTIDE SEQUENCE [LARGE SCALE GENOMIC DNA]</scope>
    <source>
        <strain evidence="8 9">BVB16</strain>
    </source>
</reference>
<keyword evidence="2 6" id="KW-0812">Transmembrane</keyword>
<feature type="transmembrane region" description="Helical" evidence="6">
    <location>
        <begin position="358"/>
        <end position="382"/>
    </location>
</feature>
<feature type="transmembrane region" description="Helical" evidence="6">
    <location>
        <begin position="458"/>
        <end position="481"/>
    </location>
</feature>
<dbReference type="FunFam" id="1.20.1250.20:FF:000011">
    <property type="entry name" value="MFS multidrug transporter, putative"/>
    <property type="match status" value="1"/>
</dbReference>
<comment type="subcellular location">
    <subcellularLocation>
        <location evidence="1">Membrane</location>
        <topology evidence="1">Multi-pass membrane protein</topology>
    </subcellularLocation>
</comment>
<organism evidence="8 9">
    <name type="scientific">Botrytis fragariae</name>
    <dbReference type="NCBI Taxonomy" id="1964551"/>
    <lineage>
        <taxon>Eukaryota</taxon>
        <taxon>Fungi</taxon>
        <taxon>Dikarya</taxon>
        <taxon>Ascomycota</taxon>
        <taxon>Pezizomycotina</taxon>
        <taxon>Leotiomycetes</taxon>
        <taxon>Helotiales</taxon>
        <taxon>Sclerotiniaceae</taxon>
        <taxon>Botrytis</taxon>
    </lineage>
</organism>